<evidence type="ECO:0000313" key="3">
    <source>
        <dbReference type="Proteomes" id="UP001242368"/>
    </source>
</evidence>
<name>A0ABT8CWU5_9FLAO</name>
<dbReference type="RefSeq" id="WP_290364331.1">
    <property type="nucleotide sequence ID" value="NZ_JAUFQU010000001.1"/>
</dbReference>
<comment type="similarity">
    <text evidence="1">Belongs to the ComF/GntX family.</text>
</comment>
<reference evidence="3" key="1">
    <citation type="journal article" date="2019" name="Int. J. Syst. Evol. Microbiol.">
        <title>The Global Catalogue of Microorganisms (GCM) 10K type strain sequencing project: providing services to taxonomists for standard genome sequencing and annotation.</title>
        <authorList>
            <consortium name="The Broad Institute Genomics Platform"/>
            <consortium name="The Broad Institute Genome Sequencing Center for Infectious Disease"/>
            <person name="Wu L."/>
            <person name="Ma J."/>
        </authorList>
    </citation>
    <scope>NUCLEOTIDE SEQUENCE [LARGE SCALE GENOMIC DNA]</scope>
    <source>
        <strain evidence="3">CECT 7184</strain>
    </source>
</reference>
<dbReference type="InterPro" id="IPR051910">
    <property type="entry name" value="ComF/GntX_DNA_util-trans"/>
</dbReference>
<dbReference type="PANTHER" id="PTHR47505:SF1">
    <property type="entry name" value="DNA UTILIZATION PROTEIN YHGH"/>
    <property type="match status" value="1"/>
</dbReference>
<evidence type="ECO:0000313" key="2">
    <source>
        <dbReference type="EMBL" id="MDN3708466.1"/>
    </source>
</evidence>
<dbReference type="CDD" id="cd06223">
    <property type="entry name" value="PRTases_typeI"/>
    <property type="match status" value="1"/>
</dbReference>
<dbReference type="SUPFAM" id="SSF53271">
    <property type="entry name" value="PRTase-like"/>
    <property type="match status" value="1"/>
</dbReference>
<protein>
    <submittedName>
        <fullName evidence="2">ComF family protein</fullName>
    </submittedName>
</protein>
<evidence type="ECO:0000256" key="1">
    <source>
        <dbReference type="ARBA" id="ARBA00008007"/>
    </source>
</evidence>
<dbReference type="InterPro" id="IPR000836">
    <property type="entry name" value="PRTase_dom"/>
</dbReference>
<gene>
    <name evidence="2" type="ORF">QW060_15295</name>
</gene>
<dbReference type="PANTHER" id="PTHR47505">
    <property type="entry name" value="DNA UTILIZATION PROTEIN YHGH"/>
    <property type="match status" value="1"/>
</dbReference>
<keyword evidence="3" id="KW-1185">Reference proteome</keyword>
<dbReference type="EMBL" id="JAUFQU010000001">
    <property type="protein sequence ID" value="MDN3708466.1"/>
    <property type="molecule type" value="Genomic_DNA"/>
</dbReference>
<dbReference type="Proteomes" id="UP001242368">
    <property type="component" value="Unassembled WGS sequence"/>
</dbReference>
<dbReference type="Gene3D" id="3.40.50.2020">
    <property type="match status" value="1"/>
</dbReference>
<proteinExistence type="inferred from homology"/>
<dbReference type="InterPro" id="IPR029057">
    <property type="entry name" value="PRTase-like"/>
</dbReference>
<comment type="caution">
    <text evidence="2">The sequence shown here is derived from an EMBL/GenBank/DDBJ whole genome shotgun (WGS) entry which is preliminary data.</text>
</comment>
<sequence>MRQGFFNLIFPPLCYGCNEILMHREIYICTYCLHHLERVPISENAFPELLRRFYGKLKIKNASALLFYEDGSIAKQLIHHLKYKNQQEIGIFLAEMVYERSTNHRLFNTVDEIVSIPLHPKKQKERGYNQLDFFCQKLSELFNIPYNGERLKKNFYSKSQTKKSLFSRSEIHQDMFTVNFDNTDSGKHFLLIDDVVTTGSTIEKAGNELLKIENVQLSIFTIACAR</sequence>
<accession>A0ABT8CWU5</accession>
<organism evidence="2 3">
    <name type="scientific">Paenimyroides ceti</name>
    <dbReference type="NCBI Taxonomy" id="395087"/>
    <lineage>
        <taxon>Bacteria</taxon>
        <taxon>Pseudomonadati</taxon>
        <taxon>Bacteroidota</taxon>
        <taxon>Flavobacteriia</taxon>
        <taxon>Flavobacteriales</taxon>
        <taxon>Flavobacteriaceae</taxon>
        <taxon>Paenimyroides</taxon>
    </lineage>
</organism>